<dbReference type="InterPro" id="IPR013785">
    <property type="entry name" value="Aldolase_TIM"/>
</dbReference>
<reference evidence="2" key="1">
    <citation type="submission" date="2018-05" db="EMBL/GenBank/DDBJ databases">
        <authorList>
            <person name="Lanie J.A."/>
            <person name="Ng W.-L."/>
            <person name="Kazmierczak K.M."/>
            <person name="Andrzejewski T.M."/>
            <person name="Davidsen T.M."/>
            <person name="Wayne K.J."/>
            <person name="Tettelin H."/>
            <person name="Glass J.I."/>
            <person name="Rusch D."/>
            <person name="Podicherti R."/>
            <person name="Tsui H.-C.T."/>
            <person name="Winkler M.E."/>
        </authorList>
    </citation>
    <scope>NUCLEOTIDE SEQUENCE</scope>
</reference>
<dbReference type="InterPro" id="IPR001155">
    <property type="entry name" value="OxRdtase_FMN_N"/>
</dbReference>
<protein>
    <recommendedName>
        <fullName evidence="1">NADH:flavin oxidoreductase/NADH oxidase N-terminal domain-containing protein</fullName>
    </recommendedName>
</protein>
<dbReference type="GO" id="GO:0010181">
    <property type="term" value="F:FMN binding"/>
    <property type="evidence" value="ECO:0007669"/>
    <property type="project" value="InterPro"/>
</dbReference>
<accession>A0A381NRQ3</accession>
<dbReference type="CDD" id="cd04747">
    <property type="entry name" value="OYE_like_5_FMN"/>
    <property type="match status" value="1"/>
</dbReference>
<dbReference type="EMBL" id="UINC01000553">
    <property type="protein sequence ID" value="SUZ57272.1"/>
    <property type="molecule type" value="Genomic_DNA"/>
</dbReference>
<evidence type="ECO:0000259" key="1">
    <source>
        <dbReference type="Pfam" id="PF00724"/>
    </source>
</evidence>
<evidence type="ECO:0000313" key="2">
    <source>
        <dbReference type="EMBL" id="SUZ57272.1"/>
    </source>
</evidence>
<gene>
    <name evidence="2" type="ORF">METZ01_LOCUS10126</name>
</gene>
<proteinExistence type="predicted"/>
<dbReference type="PANTHER" id="PTHR22893:SF55">
    <property type="entry name" value="OXIDOREDUCTASE-RELATED"/>
    <property type="match status" value="1"/>
</dbReference>
<feature type="domain" description="NADH:flavin oxidoreductase/NADH oxidase N-terminal" evidence="1">
    <location>
        <begin position="8"/>
        <end position="356"/>
    </location>
</feature>
<sequence>MGHLLEKLFSESIINNLVIPNRIIMAPMTRSLSPNSIPGRDVAKYYKKRVEGGVGLVITEGTTVDSPNASNDKNVPCFYGDAVTKGWKNVVAEVHDSGGLIFPQLWHQGTMRKAEETWNPDVPSYGPSGLSSPGKAIGDPMTRVEIEETINAFVKGIVLSREAGFDGVELHGAHGYLLDQFFWLGTNIRKDEWGGVSLEERTRFATEIIKRARKEVGKDYPIIIRFSQWKQQDFDHKMAENPDSLKLFLDTFVDAGIDAFHCSQRRFWEHEFEFSELNLAGWVRKLSNKPSITVGSVGLDLEFVETFQGNKGSNSNTDLTNLLERLDKNEFDFVAVGRALISNPDWCNLIKNKKYDKIKGFFPKDLEELN</sequence>
<dbReference type="PANTHER" id="PTHR22893">
    <property type="entry name" value="NADH OXIDOREDUCTASE-RELATED"/>
    <property type="match status" value="1"/>
</dbReference>
<dbReference type="InterPro" id="IPR045247">
    <property type="entry name" value="Oye-like"/>
</dbReference>
<dbReference type="Gene3D" id="3.20.20.70">
    <property type="entry name" value="Aldolase class I"/>
    <property type="match status" value="1"/>
</dbReference>
<dbReference type="SUPFAM" id="SSF51395">
    <property type="entry name" value="FMN-linked oxidoreductases"/>
    <property type="match status" value="1"/>
</dbReference>
<dbReference type="GO" id="GO:0016491">
    <property type="term" value="F:oxidoreductase activity"/>
    <property type="evidence" value="ECO:0007669"/>
    <property type="project" value="InterPro"/>
</dbReference>
<organism evidence="2">
    <name type="scientific">marine metagenome</name>
    <dbReference type="NCBI Taxonomy" id="408172"/>
    <lineage>
        <taxon>unclassified sequences</taxon>
        <taxon>metagenomes</taxon>
        <taxon>ecological metagenomes</taxon>
    </lineage>
</organism>
<dbReference type="GO" id="GO:0005829">
    <property type="term" value="C:cytosol"/>
    <property type="evidence" value="ECO:0007669"/>
    <property type="project" value="TreeGrafter"/>
</dbReference>
<name>A0A381NRQ3_9ZZZZ</name>
<dbReference type="AlphaFoldDB" id="A0A381NRQ3"/>
<dbReference type="Pfam" id="PF00724">
    <property type="entry name" value="Oxidored_FMN"/>
    <property type="match status" value="1"/>
</dbReference>